<feature type="domain" description="Histidine kinase" evidence="6">
    <location>
        <begin position="484"/>
        <end position="587"/>
    </location>
</feature>
<keyword evidence="5" id="KW-0472">Membrane</keyword>
<dbReference type="Pfam" id="PF02518">
    <property type="entry name" value="HATPase_c"/>
    <property type="match status" value="1"/>
</dbReference>
<dbReference type="GO" id="GO:0000155">
    <property type="term" value="F:phosphorelay sensor kinase activity"/>
    <property type="evidence" value="ECO:0007669"/>
    <property type="project" value="InterPro"/>
</dbReference>
<evidence type="ECO:0000256" key="1">
    <source>
        <dbReference type="ARBA" id="ARBA00000085"/>
    </source>
</evidence>
<dbReference type="InterPro" id="IPR036890">
    <property type="entry name" value="HATPase_C_sf"/>
</dbReference>
<dbReference type="Proteomes" id="UP000886780">
    <property type="component" value="Unassembled WGS sequence"/>
</dbReference>
<keyword evidence="3 7" id="KW-0418">Kinase</keyword>
<evidence type="ECO:0000259" key="6">
    <source>
        <dbReference type="PROSITE" id="PS50109"/>
    </source>
</evidence>
<protein>
    <recommendedName>
        <fullName evidence="2">histidine kinase</fullName>
        <ecNumber evidence="2">2.7.13.3</ecNumber>
    </recommendedName>
</protein>
<dbReference type="Gene3D" id="6.10.340.10">
    <property type="match status" value="1"/>
</dbReference>
<dbReference type="PANTHER" id="PTHR34220:SF7">
    <property type="entry name" value="SENSOR HISTIDINE KINASE YPDA"/>
    <property type="match status" value="1"/>
</dbReference>
<evidence type="ECO:0000256" key="2">
    <source>
        <dbReference type="ARBA" id="ARBA00012438"/>
    </source>
</evidence>
<comment type="caution">
    <text evidence="7">The sequence shown here is derived from an EMBL/GenBank/DDBJ whole genome shotgun (WGS) entry which is preliminary data.</text>
</comment>
<dbReference type="InterPro" id="IPR004358">
    <property type="entry name" value="Sig_transdc_His_kin-like_C"/>
</dbReference>
<feature type="transmembrane region" description="Helical" evidence="5">
    <location>
        <begin position="16"/>
        <end position="36"/>
    </location>
</feature>
<name>A0A9D1W3A5_9FIRM</name>
<evidence type="ECO:0000256" key="3">
    <source>
        <dbReference type="ARBA" id="ARBA00022777"/>
    </source>
</evidence>
<dbReference type="PANTHER" id="PTHR34220">
    <property type="entry name" value="SENSOR HISTIDINE KINASE YPDA"/>
    <property type="match status" value="1"/>
</dbReference>
<accession>A0A9D1W3A5</accession>
<gene>
    <name evidence="7" type="ORF">IAA28_02825</name>
</gene>
<dbReference type="InterPro" id="IPR050640">
    <property type="entry name" value="Bact_2-comp_sensor_kinase"/>
</dbReference>
<evidence type="ECO:0000313" key="7">
    <source>
        <dbReference type="EMBL" id="HIX51723.1"/>
    </source>
</evidence>
<sequence length="587" mass="67184">MEKKSGIDFNSIRTRITLILLLAGALIISATAFFGFKIFEKTLVAEIGSNRSDVLSQIGDRVRQTKNNAFLISNLYYYDENLRELMDRYQAEETAVNEEALMSYLNELDSQYKKALYDGDLAYDVHLILENGWGYDSAAADRRERSMKPKNKIWYKDILQAGGEIVDVANIKDPEDGRNYYCAARIMYDQEEHPAAYLIITVDERKLYNMYYRVVSEDSTLYIVDGEGTIISSSNEKINGFNFFNMANLEKLFGSEEYTITRMQGEDILFTRYRDPDSGFSVMEEIRLSTLLEPIRRVRLNMILMASSILLAAAVCAYILGSHVSRPLSRLCDFIQGIDGEHLMEKCDVGGYTEISILSEKVNFLLVKIQMLLESSRQKEQQKRKLELGFLQAQINPHFMYNTLFSVKCMVEMNRNQEAAGMLASFIQLLRSTLSNPNEFVTVRQEFDILRQYAEIQQFRYNNGFQVEFECGEEAGRQRIPKLLVQPLLENAVFHGVELRQGDGLIIVVARIREGNLEISVEDNGVGISPEIIEKLERGENVSGKTQIGIQNVKERIQLNFGTNYGMKIESRQWEGTKITLILPVLE</sequence>
<comment type="catalytic activity">
    <reaction evidence="1">
        <text>ATP + protein L-histidine = ADP + protein N-phospho-L-histidine.</text>
        <dbReference type="EC" id="2.7.13.3"/>
    </reaction>
</comment>
<dbReference type="GO" id="GO:0016020">
    <property type="term" value="C:membrane"/>
    <property type="evidence" value="ECO:0007669"/>
    <property type="project" value="InterPro"/>
</dbReference>
<keyword evidence="5" id="KW-0812">Transmembrane</keyword>
<reference evidence="7" key="1">
    <citation type="journal article" date="2021" name="PeerJ">
        <title>Extensive microbial diversity within the chicken gut microbiome revealed by metagenomics and culture.</title>
        <authorList>
            <person name="Gilroy R."/>
            <person name="Ravi A."/>
            <person name="Getino M."/>
            <person name="Pursley I."/>
            <person name="Horton D.L."/>
            <person name="Alikhan N.F."/>
            <person name="Baker D."/>
            <person name="Gharbi K."/>
            <person name="Hall N."/>
            <person name="Watson M."/>
            <person name="Adriaenssens E.M."/>
            <person name="Foster-Nyarko E."/>
            <person name="Jarju S."/>
            <person name="Secka A."/>
            <person name="Antonio M."/>
            <person name="Oren A."/>
            <person name="Chaudhuri R.R."/>
            <person name="La Ragione R."/>
            <person name="Hildebrand F."/>
            <person name="Pallen M.J."/>
        </authorList>
    </citation>
    <scope>NUCLEOTIDE SEQUENCE</scope>
    <source>
        <strain evidence="7">ChiGjej4B4-12881</strain>
    </source>
</reference>
<dbReference type="InterPro" id="IPR003594">
    <property type="entry name" value="HATPase_dom"/>
</dbReference>
<keyword evidence="5" id="KW-1133">Transmembrane helix</keyword>
<dbReference type="PROSITE" id="PS50109">
    <property type="entry name" value="HIS_KIN"/>
    <property type="match status" value="1"/>
</dbReference>
<evidence type="ECO:0000256" key="5">
    <source>
        <dbReference type="SAM" id="Phobius"/>
    </source>
</evidence>
<dbReference type="EC" id="2.7.13.3" evidence="2"/>
<dbReference type="InterPro" id="IPR005467">
    <property type="entry name" value="His_kinase_dom"/>
</dbReference>
<dbReference type="SUPFAM" id="SSF55874">
    <property type="entry name" value="ATPase domain of HSP90 chaperone/DNA topoisomerase II/histidine kinase"/>
    <property type="match status" value="1"/>
</dbReference>
<keyword evidence="4" id="KW-0902">Two-component regulatory system</keyword>
<dbReference type="Gene3D" id="3.30.565.10">
    <property type="entry name" value="Histidine kinase-like ATPase, C-terminal domain"/>
    <property type="match status" value="1"/>
</dbReference>
<dbReference type="PRINTS" id="PR00344">
    <property type="entry name" value="BCTRLSENSOR"/>
</dbReference>
<keyword evidence="3 7" id="KW-0808">Transferase</keyword>
<proteinExistence type="predicted"/>
<dbReference type="Pfam" id="PF06580">
    <property type="entry name" value="His_kinase"/>
    <property type="match status" value="1"/>
</dbReference>
<dbReference type="EMBL" id="DXEU01000050">
    <property type="protein sequence ID" value="HIX51723.1"/>
    <property type="molecule type" value="Genomic_DNA"/>
</dbReference>
<reference evidence="7" key="2">
    <citation type="submission" date="2021-04" db="EMBL/GenBank/DDBJ databases">
        <authorList>
            <person name="Gilroy R."/>
        </authorList>
    </citation>
    <scope>NUCLEOTIDE SEQUENCE</scope>
    <source>
        <strain evidence="7">ChiGjej4B4-12881</strain>
    </source>
</reference>
<dbReference type="InterPro" id="IPR010559">
    <property type="entry name" value="Sig_transdc_His_kin_internal"/>
</dbReference>
<evidence type="ECO:0000256" key="4">
    <source>
        <dbReference type="ARBA" id="ARBA00023012"/>
    </source>
</evidence>
<dbReference type="AlphaFoldDB" id="A0A9D1W3A5"/>
<organism evidence="7 8">
    <name type="scientific">Candidatus Lachnoclostridium stercoripullorum</name>
    <dbReference type="NCBI Taxonomy" id="2838635"/>
    <lineage>
        <taxon>Bacteria</taxon>
        <taxon>Bacillati</taxon>
        <taxon>Bacillota</taxon>
        <taxon>Clostridia</taxon>
        <taxon>Lachnospirales</taxon>
        <taxon>Lachnospiraceae</taxon>
    </lineage>
</organism>
<evidence type="ECO:0000313" key="8">
    <source>
        <dbReference type="Proteomes" id="UP000886780"/>
    </source>
</evidence>
<dbReference type="SMART" id="SM00387">
    <property type="entry name" value="HATPase_c"/>
    <property type="match status" value="1"/>
</dbReference>